<evidence type="ECO:0000256" key="4">
    <source>
        <dbReference type="ARBA" id="ARBA00022723"/>
    </source>
</evidence>
<dbReference type="InterPro" id="IPR000123">
    <property type="entry name" value="Reverse_transcriptase_msDNA"/>
</dbReference>
<dbReference type="NCBIfam" id="TIGR04416">
    <property type="entry name" value="group_II_RT_mat"/>
    <property type="match status" value="1"/>
</dbReference>
<keyword evidence="7" id="KW-0051">Antiviral defense</keyword>
<dbReference type="EMBL" id="WRXN01000042">
    <property type="protein sequence ID" value="MVT12652.1"/>
    <property type="molecule type" value="Genomic_DNA"/>
</dbReference>
<dbReference type="Pfam" id="PF08388">
    <property type="entry name" value="GIIM"/>
    <property type="match status" value="1"/>
</dbReference>
<evidence type="ECO:0000313" key="12">
    <source>
        <dbReference type="Proteomes" id="UP000461730"/>
    </source>
</evidence>
<dbReference type="Pfam" id="PF00078">
    <property type="entry name" value="RVT_1"/>
    <property type="match status" value="1"/>
</dbReference>
<keyword evidence="2 11" id="KW-0808">Transferase</keyword>
<evidence type="ECO:0000313" key="11">
    <source>
        <dbReference type="EMBL" id="MVT12652.1"/>
    </source>
</evidence>
<dbReference type="CDD" id="cd01651">
    <property type="entry name" value="RT_G2_intron"/>
    <property type="match status" value="1"/>
</dbReference>
<evidence type="ECO:0000256" key="1">
    <source>
        <dbReference type="ARBA" id="ARBA00012493"/>
    </source>
</evidence>
<proteinExistence type="inferred from homology"/>
<dbReference type="Gene3D" id="3.30.70.270">
    <property type="match status" value="1"/>
</dbReference>
<dbReference type="EC" id="2.7.7.49" evidence="1"/>
<dbReference type="SUPFAM" id="SSF56672">
    <property type="entry name" value="DNA/RNA polymerases"/>
    <property type="match status" value="1"/>
</dbReference>
<comment type="catalytic activity">
    <reaction evidence="9">
        <text>DNA(n) + a 2'-deoxyribonucleoside 5'-triphosphate = DNA(n+1) + diphosphate</text>
        <dbReference type="Rhea" id="RHEA:22508"/>
        <dbReference type="Rhea" id="RHEA-COMP:17339"/>
        <dbReference type="Rhea" id="RHEA-COMP:17340"/>
        <dbReference type="ChEBI" id="CHEBI:33019"/>
        <dbReference type="ChEBI" id="CHEBI:61560"/>
        <dbReference type="ChEBI" id="CHEBI:173112"/>
        <dbReference type="EC" id="2.7.7.49"/>
    </reaction>
</comment>
<evidence type="ECO:0000256" key="9">
    <source>
        <dbReference type="ARBA" id="ARBA00048173"/>
    </source>
</evidence>
<evidence type="ECO:0000259" key="10">
    <source>
        <dbReference type="PROSITE" id="PS50878"/>
    </source>
</evidence>
<name>A0A7K1UE54_9BACT</name>
<dbReference type="GO" id="GO:0046872">
    <property type="term" value="F:metal ion binding"/>
    <property type="evidence" value="ECO:0007669"/>
    <property type="project" value="UniProtKB-KW"/>
</dbReference>
<dbReference type="PANTHER" id="PTHR34047">
    <property type="entry name" value="NUCLEAR INTRON MATURASE 1, MITOCHONDRIAL-RELATED"/>
    <property type="match status" value="1"/>
</dbReference>
<evidence type="ECO:0000256" key="6">
    <source>
        <dbReference type="ARBA" id="ARBA00022918"/>
    </source>
</evidence>
<dbReference type="PANTHER" id="PTHR34047:SF8">
    <property type="entry name" value="PROTEIN YKFC"/>
    <property type="match status" value="1"/>
</dbReference>
<evidence type="ECO:0000256" key="3">
    <source>
        <dbReference type="ARBA" id="ARBA00022695"/>
    </source>
</evidence>
<protein>
    <recommendedName>
        <fullName evidence="1">RNA-directed DNA polymerase</fullName>
        <ecNumber evidence="1">2.7.7.49</ecNumber>
    </recommendedName>
</protein>
<dbReference type="AlphaFoldDB" id="A0A7K1UE54"/>
<keyword evidence="4" id="KW-0479">Metal-binding</keyword>
<dbReference type="InterPro" id="IPR030931">
    <property type="entry name" value="Group_II_RT_mat"/>
</dbReference>
<evidence type="ECO:0000256" key="8">
    <source>
        <dbReference type="ARBA" id="ARBA00034120"/>
    </source>
</evidence>
<dbReference type="PROSITE" id="PS50878">
    <property type="entry name" value="RT_POL"/>
    <property type="match status" value="1"/>
</dbReference>
<evidence type="ECO:0000256" key="7">
    <source>
        <dbReference type="ARBA" id="ARBA00023118"/>
    </source>
</evidence>
<feature type="domain" description="Reverse transcriptase" evidence="10">
    <location>
        <begin position="48"/>
        <end position="274"/>
    </location>
</feature>
<reference evidence="11 12" key="1">
    <citation type="submission" date="2019-12" db="EMBL/GenBank/DDBJ databases">
        <title>Chitinophaga sp. strain ysch24 (GDMCC 1.1355), whole genome shotgun sequence.</title>
        <authorList>
            <person name="Zhang X."/>
        </authorList>
    </citation>
    <scope>NUCLEOTIDE SEQUENCE [LARGE SCALE GENOMIC DNA]</scope>
    <source>
        <strain evidence="12">ysch24</strain>
    </source>
</reference>
<dbReference type="InterPro" id="IPR043502">
    <property type="entry name" value="DNA/RNA_pol_sf"/>
</dbReference>
<dbReference type="GO" id="GO:0003723">
    <property type="term" value="F:RNA binding"/>
    <property type="evidence" value="ECO:0007669"/>
    <property type="project" value="InterPro"/>
</dbReference>
<dbReference type="PRINTS" id="PR00866">
    <property type="entry name" value="RNADNAPOLMS"/>
</dbReference>
<keyword evidence="5" id="KW-0460">Magnesium</keyword>
<evidence type="ECO:0000256" key="2">
    <source>
        <dbReference type="ARBA" id="ARBA00022679"/>
    </source>
</evidence>
<keyword evidence="3 11" id="KW-0548">Nucleotidyltransferase</keyword>
<accession>A0A7K1UE54</accession>
<gene>
    <name evidence="11" type="primary">ltrA</name>
    <name evidence="11" type="ORF">GO493_30665</name>
</gene>
<dbReference type="GO" id="GO:0003964">
    <property type="term" value="F:RNA-directed DNA polymerase activity"/>
    <property type="evidence" value="ECO:0007669"/>
    <property type="project" value="UniProtKB-KW"/>
</dbReference>
<dbReference type="InterPro" id="IPR051083">
    <property type="entry name" value="GrpII_Intron_Splice-Mob/Def"/>
</dbReference>
<dbReference type="InterPro" id="IPR043128">
    <property type="entry name" value="Rev_trsase/Diguanyl_cyclase"/>
</dbReference>
<dbReference type="InterPro" id="IPR013597">
    <property type="entry name" value="Mat_intron_G2"/>
</dbReference>
<dbReference type="InterPro" id="IPR000477">
    <property type="entry name" value="RT_dom"/>
</dbReference>
<comment type="caution">
    <text evidence="11">The sequence shown here is derived from an EMBL/GenBank/DDBJ whole genome shotgun (WGS) entry which is preliminary data.</text>
</comment>
<dbReference type="RefSeq" id="WP_157310068.1">
    <property type="nucleotide sequence ID" value="NZ_WRXN01000042.1"/>
</dbReference>
<dbReference type="GO" id="GO:0051607">
    <property type="term" value="P:defense response to virus"/>
    <property type="evidence" value="ECO:0007669"/>
    <property type="project" value="UniProtKB-KW"/>
</dbReference>
<comment type="similarity">
    <text evidence="8">Belongs to the bacterial reverse transcriptase family.</text>
</comment>
<dbReference type="Proteomes" id="UP000461730">
    <property type="component" value="Unassembled WGS sequence"/>
</dbReference>
<keyword evidence="12" id="KW-1185">Reference proteome</keyword>
<sequence>MELLERILDNRNIRRAYEQVMSNKGSGGVDGIEIEGFKSHVQSVWPAVKIALQSGDYQPSAVRKVEIPKQEGGTRILGIPTLLDRMIQQAIAQQLMIIYDDTFSESSYGFRPKRNAHQALLQARAYVNTGYSYIVDIDMAKFFDRVNHNYLLNLLSMRVKDRRVLRLIHAYLKAGAMMEGVASTNREGTPQGGPLSPILSNILLDKLDKELERRGHRFVRYADDVCIFSRSKRSSTRVLKSVSTYIEQELKLEVNHHKSEATRPWQSTLLGYSFYHKKGEKGLKVARKSVAKYKTRVREITSRSKPYAMYKRYEMLRQLNRGWVQYYKLNEAKSLFADLDKWVHRRLRQCYWRQWKLPRTKVGMLIKLGTPNWQAYQWGNTRKGSWRISGSVILQQVLNKSFLKREGYLSLCELSTLPNALF</sequence>
<keyword evidence="6 11" id="KW-0695">RNA-directed DNA polymerase</keyword>
<evidence type="ECO:0000256" key="5">
    <source>
        <dbReference type="ARBA" id="ARBA00022842"/>
    </source>
</evidence>
<organism evidence="11 12">
    <name type="scientific">Chitinophaga tropicalis</name>
    <dbReference type="NCBI Taxonomy" id="2683588"/>
    <lineage>
        <taxon>Bacteria</taxon>
        <taxon>Pseudomonadati</taxon>
        <taxon>Bacteroidota</taxon>
        <taxon>Chitinophagia</taxon>
        <taxon>Chitinophagales</taxon>
        <taxon>Chitinophagaceae</taxon>
        <taxon>Chitinophaga</taxon>
    </lineage>
</organism>